<proteinExistence type="predicted"/>
<reference evidence="3" key="1">
    <citation type="journal article" date="2023" name="Mol. Phylogenet. Evol.">
        <title>Genome-scale phylogeny and comparative genomics of the fungal order Sordariales.</title>
        <authorList>
            <person name="Hensen N."/>
            <person name="Bonometti L."/>
            <person name="Westerberg I."/>
            <person name="Brannstrom I.O."/>
            <person name="Guillou S."/>
            <person name="Cros-Aarteil S."/>
            <person name="Calhoun S."/>
            <person name="Haridas S."/>
            <person name="Kuo A."/>
            <person name="Mondo S."/>
            <person name="Pangilinan J."/>
            <person name="Riley R."/>
            <person name="LaButti K."/>
            <person name="Andreopoulos B."/>
            <person name="Lipzen A."/>
            <person name="Chen C."/>
            <person name="Yan M."/>
            <person name="Daum C."/>
            <person name="Ng V."/>
            <person name="Clum A."/>
            <person name="Steindorff A."/>
            <person name="Ohm R.A."/>
            <person name="Martin F."/>
            <person name="Silar P."/>
            <person name="Natvig D.O."/>
            <person name="Lalanne C."/>
            <person name="Gautier V."/>
            <person name="Ament-Velasquez S.L."/>
            <person name="Kruys A."/>
            <person name="Hutchinson M.I."/>
            <person name="Powell A.J."/>
            <person name="Barry K."/>
            <person name="Miller A.N."/>
            <person name="Grigoriev I.V."/>
            <person name="Debuchy R."/>
            <person name="Gladieux P."/>
            <person name="Hiltunen Thoren M."/>
            <person name="Johannesson H."/>
        </authorList>
    </citation>
    <scope>NUCLEOTIDE SEQUENCE</scope>
    <source>
        <strain evidence="3">CBS 168.71</strain>
    </source>
</reference>
<evidence type="ECO:0000256" key="1">
    <source>
        <dbReference type="SAM" id="MobiDB-lite"/>
    </source>
</evidence>
<organism evidence="3 4">
    <name type="scientific">Chaetomium fimeti</name>
    <dbReference type="NCBI Taxonomy" id="1854472"/>
    <lineage>
        <taxon>Eukaryota</taxon>
        <taxon>Fungi</taxon>
        <taxon>Dikarya</taxon>
        <taxon>Ascomycota</taxon>
        <taxon>Pezizomycotina</taxon>
        <taxon>Sordariomycetes</taxon>
        <taxon>Sordariomycetidae</taxon>
        <taxon>Sordariales</taxon>
        <taxon>Chaetomiaceae</taxon>
        <taxon>Chaetomium</taxon>
    </lineage>
</organism>
<dbReference type="RefSeq" id="XP_062663374.1">
    <property type="nucleotide sequence ID" value="XM_062807812.1"/>
</dbReference>
<dbReference type="SUPFAM" id="SSF53474">
    <property type="entry name" value="alpha/beta-Hydrolases"/>
    <property type="match status" value="1"/>
</dbReference>
<reference evidence="3" key="2">
    <citation type="submission" date="2023-06" db="EMBL/GenBank/DDBJ databases">
        <authorList>
            <consortium name="Lawrence Berkeley National Laboratory"/>
            <person name="Haridas S."/>
            <person name="Hensen N."/>
            <person name="Bonometti L."/>
            <person name="Westerberg I."/>
            <person name="Brannstrom I.O."/>
            <person name="Guillou S."/>
            <person name="Cros-Aarteil S."/>
            <person name="Calhoun S."/>
            <person name="Kuo A."/>
            <person name="Mondo S."/>
            <person name="Pangilinan J."/>
            <person name="Riley R."/>
            <person name="Labutti K."/>
            <person name="Andreopoulos B."/>
            <person name="Lipzen A."/>
            <person name="Chen C."/>
            <person name="Yanf M."/>
            <person name="Daum C."/>
            <person name="Ng V."/>
            <person name="Clum A."/>
            <person name="Steindorff A."/>
            <person name="Ohm R."/>
            <person name="Martin F."/>
            <person name="Silar P."/>
            <person name="Natvig D."/>
            <person name="Lalanne C."/>
            <person name="Gautier V."/>
            <person name="Ament-Velasquez S.L."/>
            <person name="Kruys A."/>
            <person name="Hutchinson M.I."/>
            <person name="Powell A.J."/>
            <person name="Barry K."/>
            <person name="Miller A.N."/>
            <person name="Grigoriev I.V."/>
            <person name="Debuchy R."/>
            <person name="Gladieux P."/>
            <person name="Thoren M.H."/>
            <person name="Johannesson H."/>
        </authorList>
    </citation>
    <scope>NUCLEOTIDE SEQUENCE</scope>
    <source>
        <strain evidence="3">CBS 168.71</strain>
    </source>
</reference>
<keyword evidence="3" id="KW-0378">Hydrolase</keyword>
<protein>
    <submittedName>
        <fullName evidence="3">Alpha/Beta hydrolase protein</fullName>
    </submittedName>
</protein>
<dbReference type="Gene3D" id="3.40.50.1820">
    <property type="entry name" value="alpha/beta hydrolase"/>
    <property type="match status" value="1"/>
</dbReference>
<dbReference type="Pfam" id="PF01738">
    <property type="entry name" value="DLH"/>
    <property type="match status" value="1"/>
</dbReference>
<name>A0AAE0HNK2_9PEZI</name>
<dbReference type="PANTHER" id="PTHR17630:SF105">
    <property type="entry name" value="DIENELACTONE HYDROLASE FAMILY PROTEIN (AFU_ORTHOLOGUE AFUA_4G08790)"/>
    <property type="match status" value="1"/>
</dbReference>
<evidence type="ECO:0000313" key="4">
    <source>
        <dbReference type="Proteomes" id="UP001278766"/>
    </source>
</evidence>
<dbReference type="GeneID" id="87844760"/>
<keyword evidence="4" id="KW-1185">Reference proteome</keyword>
<dbReference type="PANTHER" id="PTHR17630">
    <property type="entry name" value="DIENELACTONE HYDROLASE"/>
    <property type="match status" value="1"/>
</dbReference>
<dbReference type="EMBL" id="JAUEPN010000001">
    <property type="protein sequence ID" value="KAK3299860.1"/>
    <property type="molecule type" value="Genomic_DNA"/>
</dbReference>
<evidence type="ECO:0000259" key="2">
    <source>
        <dbReference type="Pfam" id="PF01738"/>
    </source>
</evidence>
<dbReference type="Proteomes" id="UP001278766">
    <property type="component" value="Unassembled WGS sequence"/>
</dbReference>
<feature type="compositionally biased region" description="Gly residues" evidence="1">
    <location>
        <begin position="265"/>
        <end position="278"/>
    </location>
</feature>
<gene>
    <name evidence="3" type="ORF">B0H64DRAFT_470021</name>
</gene>
<feature type="domain" description="Dienelactone hydrolase" evidence="2">
    <location>
        <begin position="32"/>
        <end position="259"/>
    </location>
</feature>
<sequence length="335" mass="36453">MQAPVCRDCFTGTLRDDATPTGHEEVIYGLPTYVTRPEPGVKPLGTVVFITDAFGWKLRNSRTLADAYAKRVPCIVYVPDFMNGHAFPESLLSAVEPPPTVPPTTLTGRLFTHLRSALTALRLLPTVLLFLFRTRQSVTHPRVLAFLTALRTTTTTTTTTTKVGVAGFCWGGLHTILLTHDVPRNRYRIATAAQQGGNEGPGEEERPLIDCGFTAHPSLLSFPAHIERVERPLSVAIGDEDAYVGRENVALMERVLGGKNEADAEGGGGAGAGAGGDGGEPEGVVLGRGPRYEMVMYPGARHGFAVRGNREDPAQREMGEQCEDQAVRWFRVWFR</sequence>
<comment type="caution">
    <text evidence="3">The sequence shown here is derived from an EMBL/GenBank/DDBJ whole genome shotgun (WGS) entry which is preliminary data.</text>
</comment>
<dbReference type="AlphaFoldDB" id="A0AAE0HNK2"/>
<dbReference type="InterPro" id="IPR002925">
    <property type="entry name" value="Dienelactn_hydro"/>
</dbReference>
<accession>A0AAE0HNK2</accession>
<feature type="region of interest" description="Disordered" evidence="1">
    <location>
        <begin position="262"/>
        <end position="285"/>
    </location>
</feature>
<dbReference type="GO" id="GO:0016787">
    <property type="term" value="F:hydrolase activity"/>
    <property type="evidence" value="ECO:0007669"/>
    <property type="project" value="UniProtKB-KW"/>
</dbReference>
<dbReference type="InterPro" id="IPR029058">
    <property type="entry name" value="AB_hydrolase_fold"/>
</dbReference>
<evidence type="ECO:0000313" key="3">
    <source>
        <dbReference type="EMBL" id="KAK3299860.1"/>
    </source>
</evidence>